<name>A0A1Y2CDG3_9FUNG</name>
<keyword evidence="3" id="KW-1185">Reference proteome</keyword>
<evidence type="ECO:0000313" key="2">
    <source>
        <dbReference type="EMBL" id="ORY45089.1"/>
    </source>
</evidence>
<proteinExistence type="predicted"/>
<organism evidence="2 3">
    <name type="scientific">Rhizoclosmatium globosum</name>
    <dbReference type="NCBI Taxonomy" id="329046"/>
    <lineage>
        <taxon>Eukaryota</taxon>
        <taxon>Fungi</taxon>
        <taxon>Fungi incertae sedis</taxon>
        <taxon>Chytridiomycota</taxon>
        <taxon>Chytridiomycota incertae sedis</taxon>
        <taxon>Chytridiomycetes</taxon>
        <taxon>Chytridiales</taxon>
        <taxon>Chytriomycetaceae</taxon>
        <taxon>Rhizoclosmatium</taxon>
    </lineage>
</organism>
<sequence length="79" mass="7997">MKVATLVSFLAGLLSASLVLSANSTSTAGVWCNTGETYCVSWIPMAVSGVSGVQITLSSPQAYWLGLGIGGVSMVGTKL</sequence>
<evidence type="ECO:0000256" key="1">
    <source>
        <dbReference type="SAM" id="SignalP"/>
    </source>
</evidence>
<dbReference type="Proteomes" id="UP000193642">
    <property type="component" value="Unassembled WGS sequence"/>
</dbReference>
<feature type="chain" id="PRO_5011965736" evidence="1">
    <location>
        <begin position="22"/>
        <end position="79"/>
    </location>
</feature>
<keyword evidence="1" id="KW-0732">Signal</keyword>
<gene>
    <name evidence="2" type="ORF">BCR33DRAFT_784535</name>
</gene>
<evidence type="ECO:0000313" key="3">
    <source>
        <dbReference type="Proteomes" id="UP000193642"/>
    </source>
</evidence>
<dbReference type="AlphaFoldDB" id="A0A1Y2CDG3"/>
<reference evidence="2 3" key="1">
    <citation type="submission" date="2016-07" db="EMBL/GenBank/DDBJ databases">
        <title>Pervasive Adenine N6-methylation of Active Genes in Fungi.</title>
        <authorList>
            <consortium name="DOE Joint Genome Institute"/>
            <person name="Mondo S.J."/>
            <person name="Dannebaum R.O."/>
            <person name="Kuo R.C."/>
            <person name="Labutti K."/>
            <person name="Haridas S."/>
            <person name="Kuo A."/>
            <person name="Salamov A."/>
            <person name="Ahrendt S.R."/>
            <person name="Lipzen A."/>
            <person name="Sullivan W."/>
            <person name="Andreopoulos W.B."/>
            <person name="Clum A."/>
            <person name="Lindquist E."/>
            <person name="Daum C."/>
            <person name="Ramamoorthy G.K."/>
            <person name="Gryganskyi A."/>
            <person name="Culley D."/>
            <person name="Magnuson J.K."/>
            <person name="James T.Y."/>
            <person name="O'Malley M.A."/>
            <person name="Stajich J.E."/>
            <person name="Spatafora J.W."/>
            <person name="Visel A."/>
            <person name="Grigoriev I.V."/>
        </authorList>
    </citation>
    <scope>NUCLEOTIDE SEQUENCE [LARGE SCALE GENOMIC DNA]</scope>
    <source>
        <strain evidence="2 3">JEL800</strain>
    </source>
</reference>
<comment type="caution">
    <text evidence="2">The sequence shown here is derived from an EMBL/GenBank/DDBJ whole genome shotgun (WGS) entry which is preliminary data.</text>
</comment>
<dbReference type="EMBL" id="MCGO01000020">
    <property type="protein sequence ID" value="ORY45089.1"/>
    <property type="molecule type" value="Genomic_DNA"/>
</dbReference>
<feature type="signal peptide" evidence="1">
    <location>
        <begin position="1"/>
        <end position="21"/>
    </location>
</feature>
<protein>
    <submittedName>
        <fullName evidence="2">Uncharacterized protein</fullName>
    </submittedName>
</protein>
<accession>A0A1Y2CDG3</accession>